<dbReference type="PROSITE" id="PS51257">
    <property type="entry name" value="PROKAR_LIPOPROTEIN"/>
    <property type="match status" value="1"/>
</dbReference>
<feature type="domain" description="Periplasmic binding protein" evidence="6">
    <location>
        <begin position="74"/>
        <end position="323"/>
    </location>
</feature>
<keyword evidence="8" id="KW-1185">Reference proteome</keyword>
<evidence type="ECO:0000313" key="8">
    <source>
        <dbReference type="Proteomes" id="UP001596306"/>
    </source>
</evidence>
<evidence type="ECO:0000313" key="7">
    <source>
        <dbReference type="EMBL" id="MFC6356268.1"/>
    </source>
</evidence>
<dbReference type="PANTHER" id="PTHR46847:SF1">
    <property type="entry name" value="D-ALLOSE-BINDING PERIPLASMIC PROTEIN-RELATED"/>
    <property type="match status" value="1"/>
</dbReference>
<evidence type="ECO:0000256" key="1">
    <source>
        <dbReference type="ARBA" id="ARBA00004196"/>
    </source>
</evidence>
<comment type="similarity">
    <text evidence="2">Belongs to the bacterial solute-binding protein 2 family.</text>
</comment>
<name>A0ABW1VER4_9MICO</name>
<feature type="chain" id="PRO_5046675120" evidence="5">
    <location>
        <begin position="21"/>
        <end position="365"/>
    </location>
</feature>
<dbReference type="CDD" id="cd06316">
    <property type="entry name" value="PBP1_ABC_sugar_binding-like"/>
    <property type="match status" value="1"/>
</dbReference>
<organism evidence="7 8">
    <name type="scientific">Luethyella okanaganae</name>
    <dbReference type="NCBI Taxonomy" id="69372"/>
    <lineage>
        <taxon>Bacteria</taxon>
        <taxon>Bacillati</taxon>
        <taxon>Actinomycetota</taxon>
        <taxon>Actinomycetes</taxon>
        <taxon>Micrococcales</taxon>
        <taxon>Microbacteriaceae</taxon>
        <taxon>Luethyella</taxon>
    </lineage>
</organism>
<accession>A0ABW1VER4</accession>
<dbReference type="Gene3D" id="3.40.50.2300">
    <property type="match status" value="2"/>
</dbReference>
<dbReference type="Pfam" id="PF13407">
    <property type="entry name" value="Peripla_BP_4"/>
    <property type="match status" value="1"/>
</dbReference>
<dbReference type="PANTHER" id="PTHR46847">
    <property type="entry name" value="D-ALLOSE-BINDING PERIPLASMIC PROTEIN-RELATED"/>
    <property type="match status" value="1"/>
</dbReference>
<evidence type="ECO:0000256" key="3">
    <source>
        <dbReference type="ARBA" id="ARBA00022729"/>
    </source>
</evidence>
<evidence type="ECO:0000259" key="6">
    <source>
        <dbReference type="Pfam" id="PF13407"/>
    </source>
</evidence>
<evidence type="ECO:0000256" key="5">
    <source>
        <dbReference type="SAM" id="SignalP"/>
    </source>
</evidence>
<dbReference type="RefSeq" id="WP_386730445.1">
    <property type="nucleotide sequence ID" value="NZ_JBHSTP010000002.1"/>
</dbReference>
<comment type="caution">
    <text evidence="7">The sequence shown here is derived from an EMBL/GenBank/DDBJ whole genome shotgun (WGS) entry which is preliminary data.</text>
</comment>
<dbReference type="EMBL" id="JBHSTP010000002">
    <property type="protein sequence ID" value="MFC6356268.1"/>
    <property type="molecule type" value="Genomic_DNA"/>
</dbReference>
<evidence type="ECO:0000256" key="4">
    <source>
        <dbReference type="SAM" id="MobiDB-lite"/>
    </source>
</evidence>
<sequence>MRSQSIALSALIAVSCLALTACTPTATDKPAGGGSSPSITTRGPNGEEATPSSDITLSDSEKERLRAGSYTAALLWPASGDFIDAVNRGATDEFGDLGVKVVATTDAQFDPAKQQNDIATATALRPSAVLSLPVDPSSGAVAYQPLLDAGSKIVFMSNVPVGWTQGDKYVSVATDDLAAMGSLAADALAEAIGGSGKIGYIYHDAEFYVTNQRDQAFKSTIESKYPSIELVAEAGLTDPSSAEETANAMLLRNPDLDGIYVTWSQPAEGVLSALRSAGNTKTKLVTLDLSEPIALDLVSGGNVAGIVADEAYTLGRTLAKLAAYGLLQKEAPPFVIVPAVPISANNLQEAWMKSLNVEAPAALRE</sequence>
<feature type="signal peptide" evidence="5">
    <location>
        <begin position="1"/>
        <end position="20"/>
    </location>
</feature>
<feature type="region of interest" description="Disordered" evidence="4">
    <location>
        <begin position="26"/>
        <end position="56"/>
    </location>
</feature>
<dbReference type="Proteomes" id="UP001596306">
    <property type="component" value="Unassembled WGS sequence"/>
</dbReference>
<gene>
    <name evidence="7" type="ORF">ACFQB0_09120</name>
</gene>
<dbReference type="InterPro" id="IPR025997">
    <property type="entry name" value="SBP_2_dom"/>
</dbReference>
<comment type="subcellular location">
    <subcellularLocation>
        <location evidence="1">Cell envelope</location>
    </subcellularLocation>
</comment>
<evidence type="ECO:0000256" key="2">
    <source>
        <dbReference type="ARBA" id="ARBA00007639"/>
    </source>
</evidence>
<proteinExistence type="inferred from homology"/>
<reference evidence="8" key="1">
    <citation type="journal article" date="2019" name="Int. J. Syst. Evol. Microbiol.">
        <title>The Global Catalogue of Microorganisms (GCM) 10K type strain sequencing project: providing services to taxonomists for standard genome sequencing and annotation.</title>
        <authorList>
            <consortium name="The Broad Institute Genomics Platform"/>
            <consortium name="The Broad Institute Genome Sequencing Center for Infectious Disease"/>
            <person name="Wu L."/>
            <person name="Ma J."/>
        </authorList>
    </citation>
    <scope>NUCLEOTIDE SEQUENCE [LARGE SCALE GENOMIC DNA]</scope>
    <source>
        <strain evidence="8">CCUG 43304</strain>
    </source>
</reference>
<protein>
    <submittedName>
        <fullName evidence="7">Substrate-binding domain-containing protein</fullName>
    </submittedName>
</protein>
<dbReference type="InterPro" id="IPR028082">
    <property type="entry name" value="Peripla_BP_I"/>
</dbReference>
<keyword evidence="3 5" id="KW-0732">Signal</keyword>
<dbReference type="SUPFAM" id="SSF53822">
    <property type="entry name" value="Periplasmic binding protein-like I"/>
    <property type="match status" value="1"/>
</dbReference>